<dbReference type="InterPro" id="IPR036188">
    <property type="entry name" value="FAD/NAD-bd_sf"/>
</dbReference>
<sequence length="524" mass="55522">MIADVVIAGGGPNGLMLAFELSLAGVRPIVLERLAEPSAEPKANGLVGQVVEMLDRRGLYERLAGSPGPPQPVPGYMFGALPLDLTMLEDNPIRVLPVPQPRLTRVLAERAVELGVELRWGHELVALSRGDDAVAVTVAGPDGEYRLQARYLVGADGGHSATRKLSGIDFPGITTDRRVSRAAHAYPPAEWVDPDTGALTVPGYGTIPARMHHRNERGLFVFAQFPGRPPLVNTTEFDVPDGDETPMTLDELRASIRRVLGVDVPLEAPTGDGPHLLRRLVGGNTRLAERVRDGRVLLVGDAAHVHSAMGGPGLNLGLQDAINLGWKLAAEIHGWAPPGLLDSYAAERVPVARRVVMQTQAQSALIAPGSEVTALRELFAELLRDPANAARIAGLIAGTDVRYDLAAPGAHPLVGLFAPDLALRTSSGAVRLGELTTGARPLLVDLTDGGSPAATAAGWRERVEVVRARPGTGLVPATALLLRPDCYVAWASASPDPDPEELGTLRTAMGRWFGAPTRDREPVG</sequence>
<evidence type="ECO:0000256" key="3">
    <source>
        <dbReference type="ARBA" id="ARBA00022827"/>
    </source>
</evidence>
<organism evidence="5 6">
    <name type="scientific">Rugosimonospora acidiphila</name>
    <dbReference type="NCBI Taxonomy" id="556531"/>
    <lineage>
        <taxon>Bacteria</taxon>
        <taxon>Bacillati</taxon>
        <taxon>Actinomycetota</taxon>
        <taxon>Actinomycetes</taxon>
        <taxon>Micromonosporales</taxon>
        <taxon>Micromonosporaceae</taxon>
        <taxon>Rugosimonospora</taxon>
    </lineage>
</organism>
<comment type="caution">
    <text evidence="5">The sequence shown here is derived from an EMBL/GenBank/DDBJ whole genome shotgun (WGS) entry which is preliminary data.</text>
</comment>
<name>A0ABP9SCT2_9ACTN</name>
<proteinExistence type="predicted"/>
<dbReference type="PRINTS" id="PR00420">
    <property type="entry name" value="RNGMNOXGNASE"/>
</dbReference>
<keyword evidence="6" id="KW-1185">Reference proteome</keyword>
<evidence type="ECO:0000313" key="6">
    <source>
        <dbReference type="Proteomes" id="UP001501570"/>
    </source>
</evidence>
<dbReference type="InterPro" id="IPR002938">
    <property type="entry name" value="FAD-bd"/>
</dbReference>
<dbReference type="PANTHER" id="PTHR43004">
    <property type="entry name" value="TRK SYSTEM POTASSIUM UPTAKE PROTEIN"/>
    <property type="match status" value="1"/>
</dbReference>
<protein>
    <submittedName>
        <fullName evidence="5">FAD-dependent monooxygenase</fullName>
    </submittedName>
</protein>
<comment type="cofactor">
    <cofactor evidence="1">
        <name>FAD</name>
        <dbReference type="ChEBI" id="CHEBI:57692"/>
    </cofactor>
</comment>
<dbReference type="Pfam" id="PF21274">
    <property type="entry name" value="Rng_hyd_C"/>
    <property type="match status" value="1"/>
</dbReference>
<dbReference type="Proteomes" id="UP001501570">
    <property type="component" value="Unassembled WGS sequence"/>
</dbReference>
<dbReference type="RefSeq" id="WP_345634688.1">
    <property type="nucleotide sequence ID" value="NZ_BAABJQ010000020.1"/>
</dbReference>
<keyword evidence="3" id="KW-0274">FAD</keyword>
<keyword evidence="2" id="KW-0285">Flavoprotein</keyword>
<dbReference type="EMBL" id="BAABJQ010000020">
    <property type="protein sequence ID" value="GAA5193844.1"/>
    <property type="molecule type" value="Genomic_DNA"/>
</dbReference>
<evidence type="ECO:0000259" key="4">
    <source>
        <dbReference type="Pfam" id="PF01494"/>
    </source>
</evidence>
<dbReference type="Gene3D" id="3.40.30.120">
    <property type="match status" value="1"/>
</dbReference>
<gene>
    <name evidence="5" type="ORF">GCM10023322_56730</name>
</gene>
<evidence type="ECO:0000256" key="1">
    <source>
        <dbReference type="ARBA" id="ARBA00001974"/>
    </source>
</evidence>
<evidence type="ECO:0000256" key="2">
    <source>
        <dbReference type="ARBA" id="ARBA00022630"/>
    </source>
</evidence>
<accession>A0ABP9SCT2</accession>
<dbReference type="PANTHER" id="PTHR43004:SF19">
    <property type="entry name" value="BINDING MONOOXYGENASE, PUTATIVE (JCVI)-RELATED"/>
    <property type="match status" value="1"/>
</dbReference>
<dbReference type="SUPFAM" id="SSF51905">
    <property type="entry name" value="FAD/NAD(P)-binding domain"/>
    <property type="match status" value="1"/>
</dbReference>
<reference evidence="6" key="1">
    <citation type="journal article" date="2019" name="Int. J. Syst. Evol. Microbiol.">
        <title>The Global Catalogue of Microorganisms (GCM) 10K type strain sequencing project: providing services to taxonomists for standard genome sequencing and annotation.</title>
        <authorList>
            <consortium name="The Broad Institute Genomics Platform"/>
            <consortium name="The Broad Institute Genome Sequencing Center for Infectious Disease"/>
            <person name="Wu L."/>
            <person name="Ma J."/>
        </authorList>
    </citation>
    <scope>NUCLEOTIDE SEQUENCE [LARGE SCALE GENOMIC DNA]</scope>
    <source>
        <strain evidence="6">JCM 18304</strain>
    </source>
</reference>
<dbReference type="Pfam" id="PF01494">
    <property type="entry name" value="FAD_binding_3"/>
    <property type="match status" value="1"/>
</dbReference>
<feature type="domain" description="FAD-binding" evidence="4">
    <location>
        <begin position="3"/>
        <end position="358"/>
    </location>
</feature>
<dbReference type="InterPro" id="IPR050641">
    <property type="entry name" value="RIFMO-like"/>
</dbReference>
<keyword evidence="5" id="KW-0560">Oxidoreductase</keyword>
<dbReference type="GO" id="GO:0004497">
    <property type="term" value="F:monooxygenase activity"/>
    <property type="evidence" value="ECO:0007669"/>
    <property type="project" value="UniProtKB-KW"/>
</dbReference>
<keyword evidence="5" id="KW-0503">Monooxygenase</keyword>
<evidence type="ECO:0000313" key="5">
    <source>
        <dbReference type="EMBL" id="GAA5193844.1"/>
    </source>
</evidence>
<dbReference type="Gene3D" id="3.50.50.60">
    <property type="entry name" value="FAD/NAD(P)-binding domain"/>
    <property type="match status" value="2"/>
</dbReference>